<accession>A0A6B0UH37</accession>
<reference evidence="1" key="1">
    <citation type="submission" date="2019-12" db="EMBL/GenBank/DDBJ databases">
        <title>An insight into the sialome of adult female Ixodes ricinus ticks feeding for 6 days.</title>
        <authorList>
            <person name="Perner J."/>
            <person name="Ribeiro J.M.C."/>
        </authorList>
    </citation>
    <scope>NUCLEOTIDE SEQUENCE</scope>
    <source>
        <strain evidence="1">Semi-engorged</strain>
        <tissue evidence="1">Salivary glands</tissue>
    </source>
</reference>
<dbReference type="AlphaFoldDB" id="A0A6B0UH37"/>
<proteinExistence type="predicted"/>
<name>A0A6B0UH37_IXORI</name>
<protein>
    <submittedName>
        <fullName evidence="1">Uncharacterized protein</fullName>
    </submittedName>
</protein>
<sequence>MGQQCLSVLVSRPTLAMPGCPTSGLVVLGQPFCTEFLPALGAGIFFLGMNLDVVLGEKFPRREWLGMSFPRQATSNGAAEAFRHSCLGVFLTLPHLHEGT</sequence>
<dbReference type="EMBL" id="GIFC01006093">
    <property type="protein sequence ID" value="MXU88176.1"/>
    <property type="molecule type" value="Transcribed_RNA"/>
</dbReference>
<evidence type="ECO:0000313" key="1">
    <source>
        <dbReference type="EMBL" id="MXU88176.1"/>
    </source>
</evidence>
<organism evidence="1">
    <name type="scientific">Ixodes ricinus</name>
    <name type="common">Common tick</name>
    <name type="synonym">Acarus ricinus</name>
    <dbReference type="NCBI Taxonomy" id="34613"/>
    <lineage>
        <taxon>Eukaryota</taxon>
        <taxon>Metazoa</taxon>
        <taxon>Ecdysozoa</taxon>
        <taxon>Arthropoda</taxon>
        <taxon>Chelicerata</taxon>
        <taxon>Arachnida</taxon>
        <taxon>Acari</taxon>
        <taxon>Parasitiformes</taxon>
        <taxon>Ixodida</taxon>
        <taxon>Ixodoidea</taxon>
        <taxon>Ixodidae</taxon>
        <taxon>Ixodinae</taxon>
        <taxon>Ixodes</taxon>
    </lineage>
</organism>